<dbReference type="GeneID" id="28895359"/>
<keyword evidence="1" id="KW-1133">Transmembrane helix</keyword>
<dbReference type="RefSeq" id="XP_018188830.1">
    <property type="nucleotide sequence ID" value="XM_018330222.1"/>
</dbReference>
<dbReference type="InParanoid" id="A0A165HBY4"/>
<protein>
    <submittedName>
        <fullName evidence="2">Uncharacterized protein</fullName>
    </submittedName>
</protein>
<reference evidence="2 3" key="1">
    <citation type="journal article" date="2016" name="Fungal Biol.">
        <title>The genome of Xylona heveae provides a window into fungal endophytism.</title>
        <authorList>
            <person name="Gazis R."/>
            <person name="Kuo A."/>
            <person name="Riley R."/>
            <person name="LaButti K."/>
            <person name="Lipzen A."/>
            <person name="Lin J."/>
            <person name="Amirebrahimi M."/>
            <person name="Hesse C.N."/>
            <person name="Spatafora J.W."/>
            <person name="Henrissat B."/>
            <person name="Hainaut M."/>
            <person name="Grigoriev I.V."/>
            <person name="Hibbett D.S."/>
        </authorList>
    </citation>
    <scope>NUCLEOTIDE SEQUENCE [LARGE SCALE GENOMIC DNA]</scope>
    <source>
        <strain evidence="2 3">TC161</strain>
    </source>
</reference>
<keyword evidence="1" id="KW-0472">Membrane</keyword>
<gene>
    <name evidence="2" type="ORF">L228DRAFT_219531</name>
</gene>
<accession>A0A165HBY4</accession>
<evidence type="ECO:0000256" key="1">
    <source>
        <dbReference type="SAM" id="Phobius"/>
    </source>
</evidence>
<dbReference type="EMBL" id="KV407457">
    <property type="protein sequence ID" value="KZF23275.1"/>
    <property type="molecule type" value="Genomic_DNA"/>
</dbReference>
<sequence length="56" mass="6647">MHRLSAIAHVSYIALRLFLLRFEQLYLFLMVVFFELSVYSILIGMLKISQNRQLSL</sequence>
<feature type="transmembrane region" description="Helical" evidence="1">
    <location>
        <begin position="25"/>
        <end position="46"/>
    </location>
</feature>
<evidence type="ECO:0000313" key="3">
    <source>
        <dbReference type="Proteomes" id="UP000076632"/>
    </source>
</evidence>
<dbReference type="Proteomes" id="UP000076632">
    <property type="component" value="Unassembled WGS sequence"/>
</dbReference>
<organism evidence="2 3">
    <name type="scientific">Xylona heveae (strain CBS 132557 / TC161)</name>
    <dbReference type="NCBI Taxonomy" id="1328760"/>
    <lineage>
        <taxon>Eukaryota</taxon>
        <taxon>Fungi</taxon>
        <taxon>Dikarya</taxon>
        <taxon>Ascomycota</taxon>
        <taxon>Pezizomycotina</taxon>
        <taxon>Xylonomycetes</taxon>
        <taxon>Xylonales</taxon>
        <taxon>Xylonaceae</taxon>
        <taxon>Xylona</taxon>
    </lineage>
</organism>
<keyword evidence="3" id="KW-1185">Reference proteome</keyword>
<keyword evidence="1" id="KW-0812">Transmembrane</keyword>
<name>A0A165HBY4_XYLHT</name>
<dbReference type="AlphaFoldDB" id="A0A165HBY4"/>
<evidence type="ECO:0000313" key="2">
    <source>
        <dbReference type="EMBL" id="KZF23275.1"/>
    </source>
</evidence>
<proteinExistence type="predicted"/>